<protein>
    <submittedName>
        <fullName evidence="1">Uncharacterized protein</fullName>
    </submittedName>
</protein>
<dbReference type="SUPFAM" id="SSF50494">
    <property type="entry name" value="Trypsin-like serine proteases"/>
    <property type="match status" value="1"/>
</dbReference>
<dbReference type="Proteomes" id="UP000284557">
    <property type="component" value="Unassembled WGS sequence"/>
</dbReference>
<comment type="caution">
    <text evidence="1">The sequence shown here is derived from an EMBL/GenBank/DDBJ whole genome shotgun (WGS) entry which is preliminary data.</text>
</comment>
<name>A0ABD7HGB1_9MYCO</name>
<dbReference type="EMBL" id="QXBN01000046">
    <property type="protein sequence ID" value="RIT28711.1"/>
    <property type="molecule type" value="Genomic_DNA"/>
</dbReference>
<dbReference type="AlphaFoldDB" id="A0ABD7HGB1"/>
<gene>
    <name evidence="1" type="ORF">D2E76_26925</name>
</gene>
<organism evidence="1 2">
    <name type="scientific">Mycobacteroides abscessus</name>
    <dbReference type="NCBI Taxonomy" id="36809"/>
    <lineage>
        <taxon>Bacteria</taxon>
        <taxon>Bacillati</taxon>
        <taxon>Actinomycetota</taxon>
        <taxon>Actinomycetes</taxon>
        <taxon>Mycobacteriales</taxon>
        <taxon>Mycobacteriaceae</taxon>
        <taxon>Mycobacteroides</taxon>
    </lineage>
</organism>
<evidence type="ECO:0000313" key="1">
    <source>
        <dbReference type="EMBL" id="RIT28711.1"/>
    </source>
</evidence>
<dbReference type="InterPro" id="IPR043504">
    <property type="entry name" value="Peptidase_S1_PA_chymotrypsin"/>
</dbReference>
<proteinExistence type="predicted"/>
<dbReference type="InterPro" id="IPR009003">
    <property type="entry name" value="Peptidase_S1_PA"/>
</dbReference>
<evidence type="ECO:0000313" key="2">
    <source>
        <dbReference type="Proteomes" id="UP000284557"/>
    </source>
</evidence>
<reference evidence="1 2" key="1">
    <citation type="submission" date="2018-08" db="EMBL/GenBank/DDBJ databases">
        <title>Linezolid Resistance in Mycobacterium abscessus: MIC Distribution and Comprehensive Investigation of Resistance Mechanisms.</title>
        <authorList>
            <person name="Ye M."/>
            <person name="Xu L."/>
            <person name="Zou Y."/>
            <person name="Li B."/>
            <person name="Guo Q."/>
            <person name="Zhang Y."/>
            <person name="Zhan M."/>
            <person name="Xu B."/>
            <person name="Yu F."/>
            <person name="Zhang Z."/>
            <person name="Chu H."/>
        </authorList>
    </citation>
    <scope>NUCLEOTIDE SEQUENCE [LARGE SCALE GENOMIC DNA]</scope>
    <source>
        <strain evidence="1 2">G143</strain>
    </source>
</reference>
<sequence length="211" mass="21464">MMPWLTIATSPVASASADLVPGMTILIGHSECSLGFFGSNGGSDRLAVTAGHCSTALNQTVADSAGNPIGEVVSRMDDVTSSSGSLDGPRGYTVIYLYGGHSIDPFFTSVGLVAEGDWVTKFGGRTGKTNGHVIKGTSRPALLYSDIVQLPGDSGCPWYTSGPTLVAMGSSGDQEASGGGGGSQAQPITNVVSLIRKNAGKWGAGFSVWTS</sequence>
<accession>A0ABD7HGB1</accession>
<dbReference type="Gene3D" id="2.40.10.10">
    <property type="entry name" value="Trypsin-like serine proteases"/>
    <property type="match status" value="2"/>
</dbReference>